<dbReference type="InterPro" id="IPR037013">
    <property type="entry name" value="GSH-S_sub-bd_sf"/>
</dbReference>
<dbReference type="Gene3D" id="1.10.1080.10">
    <property type="entry name" value="Glutathione Synthetase, Chain A, domain 3"/>
    <property type="match status" value="1"/>
</dbReference>
<evidence type="ECO:0000256" key="8">
    <source>
        <dbReference type="ARBA" id="ARBA00022741"/>
    </source>
</evidence>
<feature type="binding site" evidence="13">
    <location>
        <position position="369"/>
    </location>
    <ligand>
        <name>ATP</name>
        <dbReference type="ChEBI" id="CHEBI:30616"/>
    </ligand>
</feature>
<comment type="cofactor">
    <cofactor evidence="12 14">
        <name>Mg(2+)</name>
        <dbReference type="ChEBI" id="CHEBI:18420"/>
    </cofactor>
    <text evidence="12 14">Binds 1 Mg(2+) ion per subunit.</text>
</comment>
<dbReference type="GO" id="GO:0005524">
    <property type="term" value="F:ATP binding"/>
    <property type="evidence" value="ECO:0007669"/>
    <property type="project" value="UniProtKB-UniRule"/>
</dbReference>
<evidence type="ECO:0000256" key="14">
    <source>
        <dbReference type="PIRSR" id="PIRSR001558-2"/>
    </source>
</evidence>
<evidence type="ECO:0000313" key="18">
    <source>
        <dbReference type="Proteomes" id="UP001620626"/>
    </source>
</evidence>
<dbReference type="Gene3D" id="3.30.1490.80">
    <property type="match status" value="1"/>
</dbReference>
<evidence type="ECO:0000256" key="15">
    <source>
        <dbReference type="SAM" id="SignalP"/>
    </source>
</evidence>
<dbReference type="Proteomes" id="UP001620626">
    <property type="component" value="Unassembled WGS sequence"/>
</dbReference>
<feature type="binding site" evidence="13">
    <location>
        <begin position="431"/>
        <end position="440"/>
    </location>
    <ligand>
        <name>ATP</name>
        <dbReference type="ChEBI" id="CHEBI:30616"/>
    </ligand>
</feature>
<keyword evidence="18" id="KW-1185">Reference proteome</keyword>
<organism evidence="17 18">
    <name type="scientific">Heterodera trifolii</name>
    <dbReference type="NCBI Taxonomy" id="157864"/>
    <lineage>
        <taxon>Eukaryota</taxon>
        <taxon>Metazoa</taxon>
        <taxon>Ecdysozoa</taxon>
        <taxon>Nematoda</taxon>
        <taxon>Chromadorea</taxon>
        <taxon>Rhabditida</taxon>
        <taxon>Tylenchina</taxon>
        <taxon>Tylenchomorpha</taxon>
        <taxon>Tylenchoidea</taxon>
        <taxon>Heteroderidae</taxon>
        <taxon>Heteroderinae</taxon>
        <taxon>Heterodera</taxon>
    </lineage>
</organism>
<dbReference type="GO" id="GO:0004363">
    <property type="term" value="F:glutathione synthase activity"/>
    <property type="evidence" value="ECO:0007669"/>
    <property type="project" value="UniProtKB-UniRule"/>
</dbReference>
<evidence type="ECO:0000256" key="6">
    <source>
        <dbReference type="ARBA" id="ARBA00022684"/>
    </source>
</evidence>
<dbReference type="SUPFAM" id="SSF56059">
    <property type="entry name" value="Glutathione synthetase ATP-binding domain-like"/>
    <property type="match status" value="1"/>
</dbReference>
<dbReference type="Gene3D" id="3.30.470.20">
    <property type="entry name" value="ATP-grasp fold, B domain"/>
    <property type="match status" value="1"/>
</dbReference>
<keyword evidence="5 12" id="KW-0436">Ligase</keyword>
<evidence type="ECO:0000256" key="2">
    <source>
        <dbReference type="ARBA" id="ARBA00010385"/>
    </source>
</evidence>
<dbReference type="GO" id="GO:0043295">
    <property type="term" value="F:glutathione binding"/>
    <property type="evidence" value="ECO:0007669"/>
    <property type="project" value="UniProtKB-UniRule"/>
</dbReference>
<keyword evidence="9 12" id="KW-0067">ATP-binding</keyword>
<feature type="binding site" evidence="13">
    <location>
        <position position="526"/>
    </location>
    <ligand>
        <name>ATP</name>
        <dbReference type="ChEBI" id="CHEBI:30616"/>
    </ligand>
</feature>
<dbReference type="GO" id="GO:0000287">
    <property type="term" value="F:magnesium ion binding"/>
    <property type="evidence" value="ECO:0007669"/>
    <property type="project" value="UniProtKB-UniRule"/>
</dbReference>
<dbReference type="InterPro" id="IPR014042">
    <property type="entry name" value="Glutathione_synthase_a-hlx"/>
</dbReference>
<accession>A0ABD2L746</accession>
<dbReference type="Gene3D" id="3.30.1490.50">
    <property type="match status" value="1"/>
</dbReference>
<name>A0ABD2L746_9BILA</name>
<feature type="signal peptide" evidence="15">
    <location>
        <begin position="1"/>
        <end position="26"/>
    </location>
</feature>
<feature type="binding site" evidence="13">
    <location>
        <position position="520"/>
    </location>
    <ligand>
        <name>ATP</name>
        <dbReference type="ChEBI" id="CHEBI:30616"/>
    </ligand>
</feature>
<dbReference type="InterPro" id="IPR014709">
    <property type="entry name" value="Glutathione_synthase_C_euk"/>
</dbReference>
<evidence type="ECO:0000256" key="1">
    <source>
        <dbReference type="ARBA" id="ARBA00004965"/>
    </source>
</evidence>
<evidence type="ECO:0000256" key="4">
    <source>
        <dbReference type="ARBA" id="ARBA00020821"/>
    </source>
</evidence>
<keyword evidence="15" id="KW-0732">Signal</keyword>
<protein>
    <recommendedName>
        <fullName evidence="4 12">Glutathione synthetase</fullName>
        <shortName evidence="12">GSH-S</shortName>
        <ecNumber evidence="3 12">6.3.2.3</ecNumber>
    </recommendedName>
</protein>
<evidence type="ECO:0000256" key="10">
    <source>
        <dbReference type="ARBA" id="ARBA00022842"/>
    </source>
</evidence>
<evidence type="ECO:0000256" key="9">
    <source>
        <dbReference type="ARBA" id="ARBA00022840"/>
    </source>
</evidence>
<dbReference type="PANTHER" id="PTHR11130:SF0">
    <property type="entry name" value="GLUTATHIONE SYNTHETASE"/>
    <property type="match status" value="1"/>
</dbReference>
<sequence length="542" mass="61644">MNRKFTQNLLVLLIALSLANVVTIFGHPVDHDNEEENETNSQNVDKVTRNYVHKLVKDEEHLSSMREFVVEWAHNNALIFRAKIKAKQNPNRFSDVSVFAPVSLFPSPFPRHPFEHALSIQKALNELYFRVGTDFDFLERAYSDLVKTDEHFRDTMQLLKKVHEEGIKQPITVVFQRADYMLNVVEGQTEEEEPTYEIKQLEVNCGSVAGTSLDRRATQLNHVMLNKAGFHAAPEDLPENWPDRAQIESIKMAWEAYGNPDAVVLLTISPISQTAFDARFFETELDRLSDGRIKMVRSSMGDCSRRCKLDENFVLSLDGREVAVVYSRYSVLGQADPKSMAFILDARFTIERSRAIKIPSAFIAFSCSKKVQQLLTEPGQLEHFFPKESDAEIVNDIRKTFAGMWSLENIDEKTEERIKDAIKHPEGYVLKSNLECGGNNFFGDKIPQKLQEIKRDERPFHVLMQRLQPMPIENIMVQPNKVSKIDTMASELGVYGVLMGNMLTGEVNHNVQQGHLLKTKLVTSDEGGISAGFAVHDSPILF</sequence>
<feature type="binding site" evidence="14">
    <location>
        <position position="435"/>
    </location>
    <ligand>
        <name>Mg(2+)</name>
        <dbReference type="ChEBI" id="CHEBI:18420"/>
    </ligand>
</feature>
<evidence type="ECO:0000256" key="5">
    <source>
        <dbReference type="ARBA" id="ARBA00022598"/>
    </source>
</evidence>
<evidence type="ECO:0000256" key="13">
    <source>
        <dbReference type="PIRSR" id="PIRSR001558-1"/>
    </source>
</evidence>
<comment type="pathway">
    <text evidence="1 12">Sulfur metabolism; glutathione biosynthesis; glutathione from L-cysteine and L-glutamate: step 2/2.</text>
</comment>
<evidence type="ECO:0000259" key="16">
    <source>
        <dbReference type="Pfam" id="PF03199"/>
    </source>
</evidence>
<dbReference type="Pfam" id="PF03199">
    <property type="entry name" value="GSH_synthase"/>
    <property type="match status" value="1"/>
</dbReference>
<evidence type="ECO:0000256" key="12">
    <source>
        <dbReference type="PIRNR" id="PIRNR001558"/>
    </source>
</evidence>
<dbReference type="EC" id="6.3.2.3" evidence="3 12"/>
<evidence type="ECO:0000256" key="7">
    <source>
        <dbReference type="ARBA" id="ARBA00022723"/>
    </source>
</evidence>
<keyword evidence="8 12" id="KW-0547">Nucleotide-binding</keyword>
<evidence type="ECO:0000313" key="17">
    <source>
        <dbReference type="EMBL" id="KAL3110973.1"/>
    </source>
</evidence>
<dbReference type="Gene3D" id="3.40.50.1760">
    <property type="entry name" value="Glutathione synthase, substrate-binding domain superfamily, eukaryotic"/>
    <property type="match status" value="1"/>
</dbReference>
<evidence type="ECO:0000256" key="11">
    <source>
        <dbReference type="ARBA" id="ARBA00048871"/>
    </source>
</evidence>
<dbReference type="AlphaFoldDB" id="A0ABD2L746"/>
<dbReference type="Pfam" id="PF03917">
    <property type="entry name" value="GSH_synth_ATP"/>
    <property type="match status" value="1"/>
</dbReference>
<dbReference type="InterPro" id="IPR004887">
    <property type="entry name" value="GSH_synth_subst-bd"/>
</dbReference>
<feature type="chain" id="PRO_5044838629" description="Glutathione synthetase" evidence="15">
    <location>
        <begin position="27"/>
        <end position="542"/>
    </location>
</feature>
<dbReference type="PANTHER" id="PTHR11130">
    <property type="entry name" value="GLUTATHIONE SYNTHETASE"/>
    <property type="match status" value="1"/>
</dbReference>
<dbReference type="InterPro" id="IPR014049">
    <property type="entry name" value="Glutathione_synthase_N_euk"/>
</dbReference>
<comment type="similarity">
    <text evidence="2 12">Belongs to the eukaryotic GSH synthase family.</text>
</comment>
<evidence type="ECO:0000256" key="3">
    <source>
        <dbReference type="ARBA" id="ARBA00012214"/>
    </source>
</evidence>
<dbReference type="SUPFAM" id="SSF52440">
    <property type="entry name" value="PreATP-grasp domain"/>
    <property type="match status" value="1"/>
</dbReference>
<feature type="domain" description="Glutathione synthase substrate-binding" evidence="16">
    <location>
        <begin position="262"/>
        <end position="361"/>
    </location>
</feature>
<comment type="caution">
    <text evidence="17">The sequence shown here is derived from an EMBL/GenBank/DDBJ whole genome shotgun (WGS) entry which is preliminary data.</text>
</comment>
<comment type="catalytic activity">
    <reaction evidence="11">
        <text>gamma-L-glutamyl-L-cysteine + glycine + ATP = glutathione + ADP + phosphate + H(+)</text>
        <dbReference type="Rhea" id="RHEA:13557"/>
        <dbReference type="ChEBI" id="CHEBI:15378"/>
        <dbReference type="ChEBI" id="CHEBI:30616"/>
        <dbReference type="ChEBI" id="CHEBI:43474"/>
        <dbReference type="ChEBI" id="CHEBI:57305"/>
        <dbReference type="ChEBI" id="CHEBI:57925"/>
        <dbReference type="ChEBI" id="CHEBI:58173"/>
        <dbReference type="ChEBI" id="CHEBI:456216"/>
        <dbReference type="EC" id="6.3.2.3"/>
    </reaction>
    <physiologicalReaction direction="left-to-right" evidence="11">
        <dbReference type="Rhea" id="RHEA:13558"/>
    </physiologicalReaction>
</comment>
<proteinExistence type="inferred from homology"/>
<dbReference type="EMBL" id="JBICBT010000526">
    <property type="protein sequence ID" value="KAL3110973.1"/>
    <property type="molecule type" value="Genomic_DNA"/>
</dbReference>
<keyword evidence="7 12" id="KW-0479">Metal-binding</keyword>
<dbReference type="PIRSF" id="PIRSF001558">
    <property type="entry name" value="GSHase"/>
    <property type="match status" value="1"/>
</dbReference>
<dbReference type="InterPro" id="IPR016185">
    <property type="entry name" value="PreATP-grasp_dom_sf"/>
</dbReference>
<gene>
    <name evidence="17" type="ORF">niasHT_017146</name>
</gene>
<reference evidence="17 18" key="1">
    <citation type="submission" date="2024-10" db="EMBL/GenBank/DDBJ databases">
        <authorList>
            <person name="Kim D."/>
        </authorList>
    </citation>
    <scope>NUCLEOTIDE SEQUENCE [LARGE SCALE GENOMIC DNA]</scope>
    <source>
        <strain evidence="17">BH-2024</strain>
    </source>
</reference>
<keyword evidence="6 12" id="KW-0317">Glutathione biosynthesis</keyword>
<dbReference type="InterPro" id="IPR005615">
    <property type="entry name" value="Glutathione_synthase"/>
</dbReference>
<keyword evidence="10 12" id="KW-0460">Magnesium</keyword>
<feature type="binding site" evidence="13">
    <location>
        <position position="491"/>
    </location>
    <ligand>
        <name>ATP</name>
        <dbReference type="ChEBI" id="CHEBI:30616"/>
    </ligand>
</feature>